<reference evidence="1 2" key="1">
    <citation type="submission" date="2016-10" db="EMBL/GenBank/DDBJ databases">
        <authorList>
            <person name="de Groot N.N."/>
        </authorList>
    </citation>
    <scope>NUCLEOTIDE SEQUENCE [LARGE SCALE GENOMIC DNA]</scope>
    <source>
        <strain evidence="1 2">CGMCC 1.7005</strain>
    </source>
</reference>
<dbReference type="Proteomes" id="UP000236454">
    <property type="component" value="Unassembled WGS sequence"/>
</dbReference>
<organism evidence="1 2">
    <name type="scientific">Lishizhenia tianjinensis</name>
    <dbReference type="NCBI Taxonomy" id="477690"/>
    <lineage>
        <taxon>Bacteria</taxon>
        <taxon>Pseudomonadati</taxon>
        <taxon>Bacteroidota</taxon>
        <taxon>Flavobacteriia</taxon>
        <taxon>Flavobacteriales</taxon>
        <taxon>Crocinitomicaceae</taxon>
        <taxon>Lishizhenia</taxon>
    </lineage>
</organism>
<proteinExistence type="predicted"/>
<gene>
    <name evidence="1" type="ORF">SAMN05216474_2493</name>
</gene>
<protein>
    <submittedName>
        <fullName evidence="1">Uncharacterized protein</fullName>
    </submittedName>
</protein>
<dbReference type="PROSITE" id="PS51257">
    <property type="entry name" value="PROKAR_LIPOPROTEIN"/>
    <property type="match status" value="1"/>
</dbReference>
<dbReference type="EMBL" id="FPAS01000004">
    <property type="protein sequence ID" value="SFT81445.1"/>
    <property type="molecule type" value="Genomic_DNA"/>
</dbReference>
<dbReference type="OrthoDB" id="976903at2"/>
<evidence type="ECO:0000313" key="1">
    <source>
        <dbReference type="EMBL" id="SFT81445.1"/>
    </source>
</evidence>
<dbReference type="RefSeq" id="WP_139230366.1">
    <property type="nucleotide sequence ID" value="NZ_FPAS01000004.1"/>
</dbReference>
<evidence type="ECO:0000313" key="2">
    <source>
        <dbReference type="Proteomes" id="UP000236454"/>
    </source>
</evidence>
<accession>A0A1I7B2R4</accession>
<sequence length="441" mass="50392">MKSIFKIFLLIVIAGTTSSCRQEIVPNELLPKFDSILKDPTQLTEYEFSEGAPFKHVALPLDFGSDKFKDSTILAKLENTHIKYITYVYSDFKSDSKFKQEELNRERLYNLYQYFPELFDSNETEWKIIEQTGAKSENESKELFHGYVVYYRPVPTKESMKAEIAYMESMIDTALTFISPVSDTNTLITTLESNAIVDEFGSEAYYESDIAFAVADSAYTSEAGTFDFGSYFQDTTVSAVLNRNKDWDKMLINCDLTGSMSPYSVQLFIWHRLNIDKNKVQHFVFFNDGDMTPDNKKKTGNTGGIYYSKADNFEELKEVAYKCMRNGFGGDAPENDIEAILKGFKKCKDCGDVILIADNWANMRDYEFINKIDRPVRIILCGTQFGINKQYLDLARATKGSVHTIEEDISNLMDLKEGEEITISGHTFVIENGKFIEVKKI</sequence>
<keyword evidence="2" id="KW-1185">Reference proteome</keyword>
<name>A0A1I7B2R4_9FLAO</name>
<dbReference type="AlphaFoldDB" id="A0A1I7B2R4"/>
<dbReference type="STRING" id="477690.SAMN05216474_2493"/>